<organism evidence="2 3">
    <name type="scientific">Microbulbifer aestuariivivens</name>
    <dbReference type="NCBI Taxonomy" id="1908308"/>
    <lineage>
        <taxon>Bacteria</taxon>
        <taxon>Pseudomonadati</taxon>
        <taxon>Pseudomonadota</taxon>
        <taxon>Gammaproteobacteria</taxon>
        <taxon>Cellvibrionales</taxon>
        <taxon>Microbulbiferaceae</taxon>
        <taxon>Microbulbifer</taxon>
    </lineage>
</organism>
<dbReference type="Proteomes" id="UP001408594">
    <property type="component" value="Unassembled WGS sequence"/>
</dbReference>
<evidence type="ECO:0000313" key="2">
    <source>
        <dbReference type="EMBL" id="GAA5525262.1"/>
    </source>
</evidence>
<gene>
    <name evidence="2" type="ORF">Maes01_01827</name>
</gene>
<keyword evidence="1" id="KW-0812">Transmembrane</keyword>
<keyword evidence="1" id="KW-1133">Transmembrane helix</keyword>
<evidence type="ECO:0008006" key="4">
    <source>
        <dbReference type="Google" id="ProtNLM"/>
    </source>
</evidence>
<comment type="caution">
    <text evidence="2">The sequence shown here is derived from an EMBL/GenBank/DDBJ whole genome shotgun (WGS) entry which is preliminary data.</text>
</comment>
<keyword evidence="1" id="KW-0472">Membrane</keyword>
<proteinExistence type="predicted"/>
<sequence length="121" mass="13070">MVKLILWLLGLAIMSLSIAVIVRPQLVRDLSERLNRAGYAFAAWGRVIVGLIMLLIADTHAWNILLNALGTLLVLAGAYMLFIGFERSKALAIRVASGNENFLRASGVLGILLALLLLSAT</sequence>
<protein>
    <recommendedName>
        <fullName evidence="4">DUF4345 domain-containing protein</fullName>
    </recommendedName>
</protein>
<reference evidence="2 3" key="1">
    <citation type="submission" date="2024-02" db="EMBL/GenBank/DDBJ databases">
        <title>Microbulbifer aestuariivivens NBRC 112533.</title>
        <authorList>
            <person name="Ichikawa N."/>
            <person name="Katano-Makiyama Y."/>
            <person name="Hidaka K."/>
        </authorList>
    </citation>
    <scope>NUCLEOTIDE SEQUENCE [LARGE SCALE GENOMIC DNA]</scope>
    <source>
        <strain evidence="2 3">NBRC 112533</strain>
    </source>
</reference>
<dbReference type="RefSeq" id="WP_345550816.1">
    <property type="nucleotide sequence ID" value="NZ_BAABRT010000013.1"/>
</dbReference>
<dbReference type="EMBL" id="BAABRT010000013">
    <property type="protein sequence ID" value="GAA5525262.1"/>
    <property type="molecule type" value="Genomic_DNA"/>
</dbReference>
<name>A0ABP9WPY5_9GAMM</name>
<keyword evidence="3" id="KW-1185">Reference proteome</keyword>
<feature type="transmembrane region" description="Helical" evidence="1">
    <location>
        <begin position="38"/>
        <end position="57"/>
    </location>
</feature>
<evidence type="ECO:0000256" key="1">
    <source>
        <dbReference type="SAM" id="Phobius"/>
    </source>
</evidence>
<feature type="transmembrane region" description="Helical" evidence="1">
    <location>
        <begin position="64"/>
        <end position="82"/>
    </location>
</feature>
<feature type="transmembrane region" description="Helical" evidence="1">
    <location>
        <begin position="102"/>
        <end position="120"/>
    </location>
</feature>
<accession>A0ABP9WPY5</accession>
<evidence type="ECO:0000313" key="3">
    <source>
        <dbReference type="Proteomes" id="UP001408594"/>
    </source>
</evidence>